<feature type="compositionally biased region" description="Polar residues" evidence="1">
    <location>
        <begin position="68"/>
        <end position="82"/>
    </location>
</feature>
<sequence>MRWEQFGKRGVVSGEESHSGLTRYLLDSAPYGRRAGRRWAGVCRGEHAWGWGLIRFRTSYDSGDEGYLQSNPPHNHTPSRRSSFGAARSHPVRLRHVAPTLSAGAFGNTPSVHPPRKACGSTIHRHRIWTRCQGHDHSLSYLPLQRLQRNQERIAS</sequence>
<accession>A0A166TT10</accession>
<proteinExistence type="predicted"/>
<name>A0A166TT10_9AGAM</name>
<organism evidence="2 3">
    <name type="scientific">Athelia psychrophila</name>
    <dbReference type="NCBI Taxonomy" id="1759441"/>
    <lineage>
        <taxon>Eukaryota</taxon>
        <taxon>Fungi</taxon>
        <taxon>Dikarya</taxon>
        <taxon>Basidiomycota</taxon>
        <taxon>Agaricomycotina</taxon>
        <taxon>Agaricomycetes</taxon>
        <taxon>Agaricomycetidae</taxon>
        <taxon>Atheliales</taxon>
        <taxon>Atheliaceae</taxon>
        <taxon>Athelia</taxon>
    </lineage>
</organism>
<reference evidence="2 3" key="1">
    <citation type="journal article" date="2016" name="Mol. Biol. Evol.">
        <title>Comparative Genomics of Early-Diverging Mushroom-Forming Fungi Provides Insights into the Origins of Lignocellulose Decay Capabilities.</title>
        <authorList>
            <person name="Nagy L.G."/>
            <person name="Riley R."/>
            <person name="Tritt A."/>
            <person name="Adam C."/>
            <person name="Daum C."/>
            <person name="Floudas D."/>
            <person name="Sun H."/>
            <person name="Yadav J.S."/>
            <person name="Pangilinan J."/>
            <person name="Larsson K.H."/>
            <person name="Matsuura K."/>
            <person name="Barry K."/>
            <person name="Labutti K."/>
            <person name="Kuo R."/>
            <person name="Ohm R.A."/>
            <person name="Bhattacharya S.S."/>
            <person name="Shirouzu T."/>
            <person name="Yoshinaga Y."/>
            <person name="Martin F.M."/>
            <person name="Grigoriev I.V."/>
            <person name="Hibbett D.S."/>
        </authorList>
    </citation>
    <scope>NUCLEOTIDE SEQUENCE [LARGE SCALE GENOMIC DNA]</scope>
    <source>
        <strain evidence="2 3">CBS 109695</strain>
    </source>
</reference>
<protein>
    <submittedName>
        <fullName evidence="2">Uncharacterized protein</fullName>
    </submittedName>
</protein>
<keyword evidence="3" id="KW-1185">Reference proteome</keyword>
<evidence type="ECO:0000313" key="2">
    <source>
        <dbReference type="EMBL" id="KZP30944.1"/>
    </source>
</evidence>
<evidence type="ECO:0000256" key="1">
    <source>
        <dbReference type="SAM" id="MobiDB-lite"/>
    </source>
</evidence>
<dbReference type="Proteomes" id="UP000076532">
    <property type="component" value="Unassembled WGS sequence"/>
</dbReference>
<gene>
    <name evidence="2" type="ORF">FIBSPDRAFT_69846</name>
</gene>
<evidence type="ECO:0000313" key="3">
    <source>
        <dbReference type="Proteomes" id="UP000076532"/>
    </source>
</evidence>
<dbReference type="AlphaFoldDB" id="A0A166TT10"/>
<feature type="region of interest" description="Disordered" evidence="1">
    <location>
        <begin position="65"/>
        <end position="89"/>
    </location>
</feature>
<dbReference type="EMBL" id="KV417491">
    <property type="protein sequence ID" value="KZP30944.1"/>
    <property type="molecule type" value="Genomic_DNA"/>
</dbReference>